<dbReference type="AlphaFoldDB" id="A0A1T5KRV1"/>
<protein>
    <recommendedName>
        <fullName evidence="4">Secreted protein</fullName>
    </recommendedName>
</protein>
<name>A0A1T5KRV1_9FIRM</name>
<proteinExistence type="predicted"/>
<reference evidence="2 3" key="1">
    <citation type="submission" date="2017-02" db="EMBL/GenBank/DDBJ databases">
        <authorList>
            <person name="Peterson S.W."/>
        </authorList>
    </citation>
    <scope>NUCLEOTIDE SEQUENCE [LARGE SCALE GENOMIC DNA]</scope>
    <source>
        <strain evidence="2 3">M1</strain>
    </source>
</reference>
<feature type="chain" id="PRO_5012956445" description="Secreted protein" evidence="1">
    <location>
        <begin position="28"/>
        <end position="112"/>
    </location>
</feature>
<evidence type="ECO:0008006" key="4">
    <source>
        <dbReference type="Google" id="ProtNLM"/>
    </source>
</evidence>
<evidence type="ECO:0000256" key="1">
    <source>
        <dbReference type="SAM" id="SignalP"/>
    </source>
</evidence>
<sequence length="112" mass="12716">MLKKGLVINLCLCLLCVCAFLPINAQAEENFGYYAKLVDGNVEAYIASMPEADLMIDIYYYDQADDYIIFKNYKEKNSMDLEVVDIPPNGSDHALVKFYVNGVKVGQEWVNM</sequence>
<dbReference type="Proteomes" id="UP000190285">
    <property type="component" value="Unassembled WGS sequence"/>
</dbReference>
<gene>
    <name evidence="2" type="ORF">SAMN02194393_02061</name>
</gene>
<feature type="signal peptide" evidence="1">
    <location>
        <begin position="1"/>
        <end position="27"/>
    </location>
</feature>
<organism evidence="2 3">
    <name type="scientific">Maledivibacter halophilus</name>
    <dbReference type="NCBI Taxonomy" id="36842"/>
    <lineage>
        <taxon>Bacteria</taxon>
        <taxon>Bacillati</taxon>
        <taxon>Bacillota</taxon>
        <taxon>Clostridia</taxon>
        <taxon>Peptostreptococcales</taxon>
        <taxon>Caminicellaceae</taxon>
        <taxon>Maledivibacter</taxon>
    </lineage>
</organism>
<keyword evidence="1" id="KW-0732">Signal</keyword>
<keyword evidence="3" id="KW-1185">Reference proteome</keyword>
<accession>A0A1T5KRV1</accession>
<dbReference type="RefSeq" id="WP_079491373.1">
    <property type="nucleotide sequence ID" value="NZ_FUZT01000004.1"/>
</dbReference>
<dbReference type="EMBL" id="FUZT01000004">
    <property type="protein sequence ID" value="SKC65988.1"/>
    <property type="molecule type" value="Genomic_DNA"/>
</dbReference>
<evidence type="ECO:0000313" key="3">
    <source>
        <dbReference type="Proteomes" id="UP000190285"/>
    </source>
</evidence>
<evidence type="ECO:0000313" key="2">
    <source>
        <dbReference type="EMBL" id="SKC65988.1"/>
    </source>
</evidence>